<sequence>MRPQARWVAAEVAADTRKRLTDSLIQAVGRGKYTYTNYYVAASQEYYVALVLKSRQCSEGRERKVVPHYTFYGGPTRESIDTQVATDMKLYPENVGFSIVNVIDCRAVLGKQAASRPATGRAMSCEDLVYYRDVELLSLWNKQRDKYAIQQNHVADVKRLKSDLLKESNWSTSNWQVGLLAVKTLANTTEDFLGIATPQGALRRMAKKPVSFLVANKESIELYVKGGKTALSGATTDDIVMTVAAEALSDLNQLTKSAALLQNLAGNIASFQEYYGSREVIETQVTLLDKAIASYNAKLQSNSAGFARINNYKNYVDAYLAKSCGKKQ</sequence>
<accession>A0A7K1T914</accession>
<evidence type="ECO:0000313" key="1">
    <source>
        <dbReference type="EMBL" id="MVN74883.1"/>
    </source>
</evidence>
<proteinExistence type="predicted"/>
<keyword evidence="2" id="KW-1185">Reference proteome</keyword>
<dbReference type="EMBL" id="WQKZ01000001">
    <property type="protein sequence ID" value="MVN74883.1"/>
    <property type="molecule type" value="Genomic_DNA"/>
</dbReference>
<organism evidence="1 2">
    <name type="scientific">Hymenobacter ginkgonis</name>
    <dbReference type="NCBI Taxonomy" id="2682976"/>
    <lineage>
        <taxon>Bacteria</taxon>
        <taxon>Pseudomonadati</taxon>
        <taxon>Bacteroidota</taxon>
        <taxon>Cytophagia</taxon>
        <taxon>Cytophagales</taxon>
        <taxon>Hymenobacteraceae</taxon>
        <taxon>Hymenobacter</taxon>
    </lineage>
</organism>
<comment type="caution">
    <text evidence="1">The sequence shown here is derived from an EMBL/GenBank/DDBJ whole genome shotgun (WGS) entry which is preliminary data.</text>
</comment>
<evidence type="ECO:0000313" key="2">
    <source>
        <dbReference type="Proteomes" id="UP000441336"/>
    </source>
</evidence>
<gene>
    <name evidence="1" type="ORF">GO988_00935</name>
</gene>
<protein>
    <submittedName>
        <fullName evidence="1">Uncharacterized protein</fullName>
    </submittedName>
</protein>
<reference evidence="1 2" key="1">
    <citation type="submission" date="2019-12" db="EMBL/GenBank/DDBJ databases">
        <title>Hymenobacter sp. HMF4947 Genome sequencing and assembly.</title>
        <authorList>
            <person name="Kang H."/>
            <person name="Cha I."/>
            <person name="Kim H."/>
            <person name="Joh K."/>
        </authorList>
    </citation>
    <scope>NUCLEOTIDE SEQUENCE [LARGE SCALE GENOMIC DNA]</scope>
    <source>
        <strain evidence="1 2">HMF4947</strain>
    </source>
</reference>
<dbReference type="RefSeq" id="WP_157561661.1">
    <property type="nucleotide sequence ID" value="NZ_WQKZ01000001.1"/>
</dbReference>
<dbReference type="Proteomes" id="UP000441336">
    <property type="component" value="Unassembled WGS sequence"/>
</dbReference>
<dbReference type="AlphaFoldDB" id="A0A7K1T914"/>
<name>A0A7K1T914_9BACT</name>